<dbReference type="EMBL" id="FOJG01000001">
    <property type="protein sequence ID" value="SEW40524.1"/>
    <property type="molecule type" value="Genomic_DNA"/>
</dbReference>
<gene>
    <name evidence="2" type="ORF">SAMN04488122_2864</name>
</gene>
<dbReference type="AlphaFoldDB" id="A0A1I0RHX6"/>
<protein>
    <submittedName>
        <fullName evidence="2">Uncharacterized protein</fullName>
    </submittedName>
</protein>
<keyword evidence="1" id="KW-0812">Transmembrane</keyword>
<name>A0A1I0RHX6_9BACT</name>
<evidence type="ECO:0000313" key="3">
    <source>
        <dbReference type="Proteomes" id="UP000199310"/>
    </source>
</evidence>
<keyword evidence="3" id="KW-1185">Reference proteome</keyword>
<feature type="transmembrane region" description="Helical" evidence="1">
    <location>
        <begin position="96"/>
        <end position="119"/>
    </location>
</feature>
<reference evidence="3" key="1">
    <citation type="submission" date="2016-10" db="EMBL/GenBank/DDBJ databases">
        <authorList>
            <person name="Varghese N."/>
            <person name="Submissions S."/>
        </authorList>
    </citation>
    <scope>NUCLEOTIDE SEQUENCE [LARGE SCALE GENOMIC DNA]</scope>
    <source>
        <strain evidence="3">DSM 3695</strain>
    </source>
</reference>
<keyword evidence="1" id="KW-0472">Membrane</keyword>
<dbReference type="STRING" id="29529.SAMN04488122_2864"/>
<accession>A0A1I0RHX6</accession>
<evidence type="ECO:0000313" key="2">
    <source>
        <dbReference type="EMBL" id="SEW40524.1"/>
    </source>
</evidence>
<proteinExistence type="predicted"/>
<dbReference type="RefSeq" id="WP_089895779.1">
    <property type="nucleotide sequence ID" value="NZ_FOJG01000001.1"/>
</dbReference>
<dbReference type="OrthoDB" id="6400838at2"/>
<dbReference type="Proteomes" id="UP000199310">
    <property type="component" value="Unassembled WGS sequence"/>
</dbReference>
<organism evidence="2 3">
    <name type="scientific">Chitinophaga arvensicola</name>
    <dbReference type="NCBI Taxonomy" id="29529"/>
    <lineage>
        <taxon>Bacteria</taxon>
        <taxon>Pseudomonadati</taxon>
        <taxon>Bacteroidota</taxon>
        <taxon>Chitinophagia</taxon>
        <taxon>Chitinophagales</taxon>
        <taxon>Chitinophagaceae</taxon>
        <taxon>Chitinophaga</taxon>
    </lineage>
</organism>
<evidence type="ECO:0000256" key="1">
    <source>
        <dbReference type="SAM" id="Phobius"/>
    </source>
</evidence>
<keyword evidence="1" id="KW-1133">Transmembrane helix</keyword>
<feature type="transmembrane region" description="Helical" evidence="1">
    <location>
        <begin position="131"/>
        <end position="151"/>
    </location>
</feature>
<sequence>MSLKSLLPYEQYSFVTKLSKTEITRRLSENTAPRPGVFSFDTQDTMFVGDVSEDTFELTRVTPKKNNMLPRVKGAITPFLGKTEVAFTLTFTKPAIIFFGCWMALLTFICFRLLFNLPYFPGAGLFSMFPAWWPFFMWIGAIIFIVLGFRFESKRVKGLLMNLLEGEVNA</sequence>